<proteinExistence type="predicted"/>
<dbReference type="Proteomes" id="UP000199413">
    <property type="component" value="Unassembled WGS sequence"/>
</dbReference>
<feature type="coiled-coil region" evidence="1">
    <location>
        <begin position="55"/>
        <end position="82"/>
    </location>
</feature>
<organism evidence="2 3">
    <name type="scientific">Micromonospora rhizosphaerae</name>
    <dbReference type="NCBI Taxonomy" id="568872"/>
    <lineage>
        <taxon>Bacteria</taxon>
        <taxon>Bacillati</taxon>
        <taxon>Actinomycetota</taxon>
        <taxon>Actinomycetes</taxon>
        <taxon>Micromonosporales</taxon>
        <taxon>Micromonosporaceae</taxon>
        <taxon>Micromonospora</taxon>
    </lineage>
</organism>
<evidence type="ECO:0000256" key="1">
    <source>
        <dbReference type="SAM" id="Coils"/>
    </source>
</evidence>
<evidence type="ECO:0000313" key="3">
    <source>
        <dbReference type="Proteomes" id="UP000199413"/>
    </source>
</evidence>
<dbReference type="EMBL" id="FMHV01000002">
    <property type="protein sequence ID" value="SCL31226.1"/>
    <property type="molecule type" value="Genomic_DNA"/>
</dbReference>
<dbReference type="RefSeq" id="WP_091343629.1">
    <property type="nucleotide sequence ID" value="NZ_FMHV01000002.1"/>
</dbReference>
<reference evidence="3" key="1">
    <citation type="submission" date="2016-06" db="EMBL/GenBank/DDBJ databases">
        <authorList>
            <person name="Varghese N."/>
            <person name="Submissions Spin"/>
        </authorList>
    </citation>
    <scope>NUCLEOTIDE SEQUENCE [LARGE SCALE GENOMIC DNA]</scope>
    <source>
        <strain evidence="3">DSM 45431</strain>
    </source>
</reference>
<sequence length="83" mass="9249">MPGEAPHAPSLELGDLTRFTDIWLDNIITDLAVMRRVERAQGAAERSLATVSRLRRRLGDRAAELSARLAVVEAERERLLNSP</sequence>
<name>A0A1C6SNP2_9ACTN</name>
<dbReference type="STRING" id="568872.GA0070624_4229"/>
<keyword evidence="3" id="KW-1185">Reference proteome</keyword>
<protein>
    <submittedName>
        <fullName evidence="2">Uncharacterized protein</fullName>
    </submittedName>
</protein>
<keyword evidence="1" id="KW-0175">Coiled coil</keyword>
<gene>
    <name evidence="2" type="ORF">GA0070624_4229</name>
</gene>
<accession>A0A1C6SNP2</accession>
<dbReference type="OrthoDB" id="3540923at2"/>
<dbReference type="AlphaFoldDB" id="A0A1C6SNP2"/>
<evidence type="ECO:0000313" key="2">
    <source>
        <dbReference type="EMBL" id="SCL31226.1"/>
    </source>
</evidence>